<reference evidence="1 2" key="1">
    <citation type="submission" date="2014-03" db="EMBL/GenBank/DDBJ databases">
        <title>Draft genome of the hookworm Oesophagostomum dentatum.</title>
        <authorList>
            <person name="Mitreva M."/>
        </authorList>
    </citation>
    <scope>NUCLEOTIDE SEQUENCE [LARGE SCALE GENOMIC DNA]</scope>
    <source>
        <strain evidence="1 2">OD-Hann</strain>
    </source>
</reference>
<dbReference type="EMBL" id="KN553323">
    <property type="protein sequence ID" value="KHJ90156.1"/>
    <property type="molecule type" value="Genomic_DNA"/>
</dbReference>
<sequence>LFSALEQINENQTSKLFPHQYRSGVFGLNLQQLQEASTDENRRQFGLGREGLLKKIWKFVFPPKTKDASV</sequence>
<protein>
    <submittedName>
        <fullName evidence="1">Uncharacterized protein</fullName>
    </submittedName>
</protein>
<name>A0A0B1T215_OESDE</name>
<gene>
    <name evidence="1" type="ORF">OESDEN_10004</name>
</gene>
<dbReference type="AlphaFoldDB" id="A0A0B1T215"/>
<evidence type="ECO:0000313" key="1">
    <source>
        <dbReference type="EMBL" id="KHJ90156.1"/>
    </source>
</evidence>
<evidence type="ECO:0000313" key="2">
    <source>
        <dbReference type="Proteomes" id="UP000053660"/>
    </source>
</evidence>
<organism evidence="1 2">
    <name type="scientific">Oesophagostomum dentatum</name>
    <name type="common">Nodular worm</name>
    <dbReference type="NCBI Taxonomy" id="61180"/>
    <lineage>
        <taxon>Eukaryota</taxon>
        <taxon>Metazoa</taxon>
        <taxon>Ecdysozoa</taxon>
        <taxon>Nematoda</taxon>
        <taxon>Chromadorea</taxon>
        <taxon>Rhabditida</taxon>
        <taxon>Rhabditina</taxon>
        <taxon>Rhabditomorpha</taxon>
        <taxon>Strongyloidea</taxon>
        <taxon>Strongylidae</taxon>
        <taxon>Oesophagostomum</taxon>
    </lineage>
</organism>
<dbReference type="Proteomes" id="UP000053660">
    <property type="component" value="Unassembled WGS sequence"/>
</dbReference>
<accession>A0A0B1T215</accession>
<feature type="non-terminal residue" evidence="1">
    <location>
        <position position="1"/>
    </location>
</feature>
<dbReference type="OrthoDB" id="16290at2759"/>
<proteinExistence type="predicted"/>
<keyword evidence="2" id="KW-1185">Reference proteome</keyword>